<keyword evidence="2" id="KW-0812">Transmembrane</keyword>
<feature type="region of interest" description="Disordered" evidence="1">
    <location>
        <begin position="47"/>
        <end position="73"/>
    </location>
</feature>
<evidence type="ECO:0000256" key="2">
    <source>
        <dbReference type="SAM" id="Phobius"/>
    </source>
</evidence>
<reference evidence="3 4" key="1">
    <citation type="submission" date="2019-01" db="EMBL/GenBank/DDBJ databases">
        <authorList>
            <consortium name="Pathogen Informatics"/>
        </authorList>
    </citation>
    <scope>NUCLEOTIDE SEQUENCE [LARGE SCALE GENOMIC DNA]</scope>
    <source>
        <strain evidence="3 4">NCTC10118</strain>
    </source>
</reference>
<gene>
    <name evidence="3" type="primary">MCYN0860_2</name>
    <name evidence="3" type="ORF">NCTC10118_00412</name>
</gene>
<evidence type="ECO:0000313" key="4">
    <source>
        <dbReference type="Proteomes" id="UP000289952"/>
    </source>
</evidence>
<accession>A0A449AEB2</accession>
<organism evidence="3 4">
    <name type="scientific">Mycoplasmopsis bovirhinis</name>
    <dbReference type="NCBI Taxonomy" id="29553"/>
    <lineage>
        <taxon>Bacteria</taxon>
        <taxon>Bacillati</taxon>
        <taxon>Mycoplasmatota</taxon>
        <taxon>Mycoplasmoidales</taxon>
        <taxon>Metamycoplasmataceae</taxon>
        <taxon>Mycoplasmopsis</taxon>
    </lineage>
</organism>
<dbReference type="SUPFAM" id="SSF56219">
    <property type="entry name" value="DNase I-like"/>
    <property type="match status" value="1"/>
</dbReference>
<dbReference type="AlphaFoldDB" id="A0A449AEB2"/>
<dbReference type="Proteomes" id="UP000289952">
    <property type="component" value="Chromosome"/>
</dbReference>
<feature type="transmembrane region" description="Helical" evidence="2">
    <location>
        <begin position="16"/>
        <end position="37"/>
    </location>
</feature>
<dbReference type="NCBIfam" id="NF045851">
    <property type="entry name" value="mem_nucl_MnuA"/>
    <property type="match status" value="1"/>
</dbReference>
<dbReference type="InterPro" id="IPR036691">
    <property type="entry name" value="Endo/exonu/phosph_ase_sf"/>
</dbReference>
<keyword evidence="2" id="KW-0472">Membrane</keyword>
<sequence>MKKSQGKWWKSNKKTFWAINASTVIVAAAVFGLYWFYGELSPKTKTKLRSRDENNNNSGSLNNSASSPSQTTNANGELKLTSWNIANFGKSSNKLGFRVQAVAELIVKEKVNFLSIQEVGYEDWAGVERVIEVLKEKFNKNFKLAKSPAGLYSTERPNSKESYAILYNPDLYEPLDTKGHNAFYGKEVKFTRPLWYSYWSVKNTNTKFWIINGHLDAPGKSTAKGVQEELSPTIKGLKWTGQGSQEVNEFLDIHNAFESLKKYYQSQTLEDLVIFNGDTNIKKENTVISNNYYVNLGYKTGYINNSGSFEWQNSSMSEKAYANPYDKFIAYDPKNEFKQASEQEFKYDLLKAFQSHLERQKYLELYKTDRNLSSTQGITDGQMAFRISDHTFVHSYIKLNKTS</sequence>
<evidence type="ECO:0000256" key="1">
    <source>
        <dbReference type="SAM" id="MobiDB-lite"/>
    </source>
</evidence>
<evidence type="ECO:0000313" key="3">
    <source>
        <dbReference type="EMBL" id="VEU63330.1"/>
    </source>
</evidence>
<keyword evidence="4" id="KW-1185">Reference proteome</keyword>
<proteinExistence type="predicted"/>
<dbReference type="RefSeq" id="WP_129621526.1">
    <property type="nucleotide sequence ID" value="NZ_LR214972.1"/>
</dbReference>
<dbReference type="OrthoDB" id="403989at2"/>
<name>A0A449AEB2_9BACT</name>
<protein>
    <submittedName>
        <fullName evidence="3">Membrane nuclease MnuA</fullName>
    </submittedName>
</protein>
<dbReference type="EMBL" id="LR214972">
    <property type="protein sequence ID" value="VEU63330.1"/>
    <property type="molecule type" value="Genomic_DNA"/>
</dbReference>
<feature type="compositionally biased region" description="Low complexity" evidence="1">
    <location>
        <begin position="55"/>
        <end position="69"/>
    </location>
</feature>
<keyword evidence="2" id="KW-1133">Transmembrane helix</keyword>
<dbReference type="Gene3D" id="3.60.10.10">
    <property type="entry name" value="Endonuclease/exonuclease/phosphatase"/>
    <property type="match status" value="1"/>
</dbReference>